<keyword evidence="11" id="KW-0739">Sodium transport</keyword>
<dbReference type="Pfam" id="PF00474">
    <property type="entry name" value="SSF"/>
    <property type="match status" value="1"/>
</dbReference>
<dbReference type="PANTHER" id="PTHR42985">
    <property type="entry name" value="SODIUM-COUPLED MONOCARBOXYLATE TRANSPORTER"/>
    <property type="match status" value="1"/>
</dbReference>
<feature type="transmembrane region" description="Helical" evidence="14">
    <location>
        <begin position="276"/>
        <end position="301"/>
    </location>
</feature>
<organism evidence="15 16">
    <name type="scientific">Parthenolecanium corni</name>
    <dbReference type="NCBI Taxonomy" id="536013"/>
    <lineage>
        <taxon>Eukaryota</taxon>
        <taxon>Metazoa</taxon>
        <taxon>Ecdysozoa</taxon>
        <taxon>Arthropoda</taxon>
        <taxon>Hexapoda</taxon>
        <taxon>Insecta</taxon>
        <taxon>Pterygota</taxon>
        <taxon>Neoptera</taxon>
        <taxon>Paraneoptera</taxon>
        <taxon>Hemiptera</taxon>
        <taxon>Sternorrhyncha</taxon>
        <taxon>Coccoidea</taxon>
        <taxon>Coccidae</taxon>
        <taxon>Parthenolecanium</taxon>
    </lineage>
</organism>
<name>A0AAN9TRS2_9HEMI</name>
<dbReference type="GO" id="GO:0015075">
    <property type="term" value="F:monoatomic ion transmembrane transporter activity"/>
    <property type="evidence" value="ECO:0007669"/>
    <property type="project" value="UniProtKB-ARBA"/>
</dbReference>
<comment type="catalytic activity">
    <reaction evidence="12">
        <text>iodide(out) + 2 Na(+)(out) = iodide(in) + 2 Na(+)(in)</text>
        <dbReference type="Rhea" id="RHEA:71207"/>
        <dbReference type="ChEBI" id="CHEBI:16382"/>
        <dbReference type="ChEBI" id="CHEBI:29101"/>
    </reaction>
</comment>
<sequence>MNNIVVDYVVFGLLIVATLAFNIYNNVSGPKEKTKADYVFASGRAVSTWAMLLSIARGFLGVRVFLGYPSELFYRGSEMWETMYGMCLAFPVVAYCFVPVYFTLGITSVYQYLDLRFKSRLVRCLASGTYVIRNLLNLGVTVFTPCVALKTVIGMPYWMSIVGISSIGIFLTLTGGLRSAIMADVIQGVAMIFCSIIVIIQGAVTAEEGVKTVIKKSYDRGRLDFFDFDLDPTRRVTTITALVGQFFISLSLYGCQQNFVQRYLSMKTQEKVTKTLWLNVPFMALLMSLSWVVGMVIFAHYSDCDPKELGYINDIDEILPFYIEDKFVFLPGFLGLTMACLFNGGLSFLVSNLNSLATVIWEDFLAHLQPMKNLGDTKQIYIIKATAAVLGIFIAGISFFVSYFSGVIESSMLMTSATSGPLLGVFLLAMFVPIANWKGASVGMIVSHIVTLWITVNSLMMEKPPIAYLPTTIDSCTNQTFSQHISPLDLTNRTKYSALPDLVPTTLSNTDENDEEFREQPYNVNELDLEIKETKIDDFMTALYKMTYMYYALFGTAVTVLVGIVVSYITGTDEEYRYSDDLIHPMVKKLCSWLPGKQSCFEIDSPKTKSVPVNEKIDLSNQKIKLQTISECYKNSAFTAENTLPIPNVIKS</sequence>
<evidence type="ECO:0000256" key="14">
    <source>
        <dbReference type="SAM" id="Phobius"/>
    </source>
</evidence>
<dbReference type="InterPro" id="IPR018212">
    <property type="entry name" value="Na/solute_symporter_CS"/>
</dbReference>
<keyword evidence="5 14" id="KW-0812">Transmembrane</keyword>
<dbReference type="AlphaFoldDB" id="A0AAN9TRS2"/>
<keyword evidence="6 14" id="KW-1133">Transmembrane helix</keyword>
<evidence type="ECO:0000256" key="12">
    <source>
        <dbReference type="ARBA" id="ARBA00036099"/>
    </source>
</evidence>
<feature type="transmembrane region" description="Helical" evidence="14">
    <location>
        <begin position="88"/>
        <end position="110"/>
    </location>
</feature>
<evidence type="ECO:0000256" key="5">
    <source>
        <dbReference type="ARBA" id="ARBA00022692"/>
    </source>
</evidence>
<dbReference type="NCBIfam" id="TIGR00813">
    <property type="entry name" value="sss"/>
    <property type="match status" value="1"/>
</dbReference>
<dbReference type="GO" id="GO:0006814">
    <property type="term" value="P:sodium ion transport"/>
    <property type="evidence" value="ECO:0007669"/>
    <property type="project" value="UniProtKB-KW"/>
</dbReference>
<evidence type="ECO:0008006" key="17">
    <source>
        <dbReference type="Google" id="ProtNLM"/>
    </source>
</evidence>
<dbReference type="PROSITE" id="PS50283">
    <property type="entry name" value="NA_SOLUT_SYMP_3"/>
    <property type="match status" value="1"/>
</dbReference>
<dbReference type="GO" id="GO:0098660">
    <property type="term" value="P:inorganic ion transmembrane transport"/>
    <property type="evidence" value="ECO:0007669"/>
    <property type="project" value="UniProtKB-ARBA"/>
</dbReference>
<evidence type="ECO:0000256" key="3">
    <source>
        <dbReference type="ARBA" id="ARBA00022448"/>
    </source>
</evidence>
<keyword evidence="4" id="KW-1003">Cell membrane</keyword>
<keyword evidence="16" id="KW-1185">Reference proteome</keyword>
<feature type="transmembrane region" description="Helical" evidence="14">
    <location>
        <begin position="236"/>
        <end position="255"/>
    </location>
</feature>
<dbReference type="Gene3D" id="1.20.1730.10">
    <property type="entry name" value="Sodium/glucose cotransporter"/>
    <property type="match status" value="1"/>
</dbReference>
<keyword evidence="10" id="KW-0325">Glycoprotein</keyword>
<feature type="transmembrane region" description="Helical" evidence="14">
    <location>
        <begin position="548"/>
        <end position="569"/>
    </location>
</feature>
<dbReference type="CDD" id="cd11492">
    <property type="entry name" value="SLC5sbd_NIS-SMVT"/>
    <property type="match status" value="1"/>
</dbReference>
<feature type="transmembrane region" description="Helical" evidence="14">
    <location>
        <begin position="327"/>
        <end position="350"/>
    </location>
</feature>
<feature type="transmembrane region" description="Helical" evidence="14">
    <location>
        <begin position="185"/>
        <end position="204"/>
    </location>
</feature>
<evidence type="ECO:0000256" key="6">
    <source>
        <dbReference type="ARBA" id="ARBA00022989"/>
    </source>
</evidence>
<evidence type="ECO:0000313" key="16">
    <source>
        <dbReference type="Proteomes" id="UP001367676"/>
    </source>
</evidence>
<dbReference type="GO" id="GO:0015293">
    <property type="term" value="F:symporter activity"/>
    <property type="evidence" value="ECO:0007669"/>
    <property type="project" value="TreeGrafter"/>
</dbReference>
<evidence type="ECO:0000256" key="10">
    <source>
        <dbReference type="ARBA" id="ARBA00023180"/>
    </source>
</evidence>
<dbReference type="PROSITE" id="PS00456">
    <property type="entry name" value="NA_SOLUT_SYMP_1"/>
    <property type="match status" value="1"/>
</dbReference>
<evidence type="ECO:0000256" key="11">
    <source>
        <dbReference type="ARBA" id="ARBA00023201"/>
    </source>
</evidence>
<reference evidence="15 16" key="1">
    <citation type="submission" date="2024-03" db="EMBL/GenBank/DDBJ databases">
        <title>Adaptation during the transition from Ophiocordyceps entomopathogen to insect associate is accompanied by gene loss and intensified selection.</title>
        <authorList>
            <person name="Ward C.M."/>
            <person name="Onetto C.A."/>
            <person name="Borneman A.R."/>
        </authorList>
    </citation>
    <scope>NUCLEOTIDE SEQUENCE [LARGE SCALE GENOMIC DNA]</scope>
    <source>
        <strain evidence="15">AWRI1</strain>
        <tissue evidence="15">Single Adult Female</tissue>
    </source>
</reference>
<feature type="transmembrane region" description="Helical" evidence="14">
    <location>
        <begin position="155"/>
        <end position="173"/>
    </location>
</feature>
<evidence type="ECO:0000256" key="8">
    <source>
        <dbReference type="ARBA" id="ARBA00023065"/>
    </source>
</evidence>
<feature type="transmembrane region" description="Helical" evidence="14">
    <location>
        <begin position="122"/>
        <end position="143"/>
    </location>
</feature>
<feature type="transmembrane region" description="Helical" evidence="14">
    <location>
        <begin position="45"/>
        <end position="68"/>
    </location>
</feature>
<keyword evidence="7" id="KW-0915">Sodium</keyword>
<dbReference type="PANTHER" id="PTHR42985:SF2">
    <property type="entry name" value="SODIUM-DEPENDENT MULTIVITAMIN TRANSPORTER"/>
    <property type="match status" value="1"/>
</dbReference>
<proteinExistence type="inferred from homology"/>
<dbReference type="Proteomes" id="UP001367676">
    <property type="component" value="Unassembled WGS sequence"/>
</dbReference>
<evidence type="ECO:0000256" key="4">
    <source>
        <dbReference type="ARBA" id="ARBA00022475"/>
    </source>
</evidence>
<keyword evidence="9 14" id="KW-0472">Membrane</keyword>
<dbReference type="InterPro" id="IPR051163">
    <property type="entry name" value="Sodium:Solute_Symporter_SSF"/>
</dbReference>
<evidence type="ECO:0000256" key="1">
    <source>
        <dbReference type="ARBA" id="ARBA00004651"/>
    </source>
</evidence>
<accession>A0AAN9TRS2</accession>
<dbReference type="InterPro" id="IPR038377">
    <property type="entry name" value="Na/Glc_symporter_sf"/>
</dbReference>
<evidence type="ECO:0000313" key="15">
    <source>
        <dbReference type="EMBL" id="KAK7603026.1"/>
    </source>
</evidence>
<feature type="transmembrane region" description="Helical" evidence="14">
    <location>
        <begin position="6"/>
        <end position="24"/>
    </location>
</feature>
<comment type="caution">
    <text evidence="15">The sequence shown here is derived from an EMBL/GenBank/DDBJ whole genome shotgun (WGS) entry which is preliminary data.</text>
</comment>
<feature type="transmembrane region" description="Helical" evidence="14">
    <location>
        <begin position="439"/>
        <end position="460"/>
    </location>
</feature>
<dbReference type="EMBL" id="JBBCAQ010000006">
    <property type="protein sequence ID" value="KAK7603026.1"/>
    <property type="molecule type" value="Genomic_DNA"/>
</dbReference>
<comment type="similarity">
    <text evidence="2 13">Belongs to the sodium:solute symporter (SSF) (TC 2.A.21) family.</text>
</comment>
<evidence type="ECO:0000256" key="9">
    <source>
        <dbReference type="ARBA" id="ARBA00023136"/>
    </source>
</evidence>
<dbReference type="GO" id="GO:0005886">
    <property type="term" value="C:plasma membrane"/>
    <property type="evidence" value="ECO:0007669"/>
    <property type="project" value="UniProtKB-SubCell"/>
</dbReference>
<evidence type="ECO:0000256" key="13">
    <source>
        <dbReference type="RuleBase" id="RU362091"/>
    </source>
</evidence>
<feature type="transmembrane region" description="Helical" evidence="14">
    <location>
        <begin position="411"/>
        <end position="432"/>
    </location>
</feature>
<dbReference type="InterPro" id="IPR001734">
    <property type="entry name" value="Na/solute_symporter"/>
</dbReference>
<gene>
    <name evidence="15" type="ORF">V9T40_003025</name>
</gene>
<evidence type="ECO:0000256" key="2">
    <source>
        <dbReference type="ARBA" id="ARBA00006434"/>
    </source>
</evidence>
<keyword evidence="8" id="KW-0406">Ion transport</keyword>
<evidence type="ECO:0000256" key="7">
    <source>
        <dbReference type="ARBA" id="ARBA00023053"/>
    </source>
</evidence>
<keyword evidence="3" id="KW-0813">Transport</keyword>
<protein>
    <recommendedName>
        <fullName evidence="17">Sodium-coupled monocarboxylate transporter 1</fullName>
    </recommendedName>
</protein>
<feature type="transmembrane region" description="Helical" evidence="14">
    <location>
        <begin position="381"/>
        <end position="405"/>
    </location>
</feature>
<comment type="subcellular location">
    <subcellularLocation>
        <location evidence="1">Cell membrane</location>
        <topology evidence="1">Multi-pass membrane protein</topology>
    </subcellularLocation>
</comment>